<dbReference type="Pfam" id="PF13579">
    <property type="entry name" value="Glyco_trans_4_4"/>
    <property type="match status" value="1"/>
</dbReference>
<dbReference type="AlphaFoldDB" id="A0A9X1P477"/>
<dbReference type="InterPro" id="IPR050194">
    <property type="entry name" value="Glycosyltransferase_grp1"/>
</dbReference>
<dbReference type="PANTHER" id="PTHR45947">
    <property type="entry name" value="SULFOQUINOVOSYL TRANSFERASE SQD2"/>
    <property type="match status" value="1"/>
</dbReference>
<dbReference type="PANTHER" id="PTHR45947:SF3">
    <property type="entry name" value="SULFOQUINOVOSYL TRANSFERASE SQD2"/>
    <property type="match status" value="1"/>
</dbReference>
<feature type="domain" description="Glycosyltransferase subfamily 4-like N-terminal" evidence="3">
    <location>
        <begin position="19"/>
        <end position="205"/>
    </location>
</feature>
<sequence>MKPLRILLIHQYFLEDNDGGGSRWNEMSRIWIEEGHHVTVLAGMGHYMHLKSGRYGGKYFVRRTNQDGVKVVRCYVSNSHDAKFLGRLFAQFSFLLSAIWGGIFYARDKYDVVLSTSPPLFVGIAGLVISWIKRIDFVLEIRDLWPESAIETGVLKNKILIRAAFWLERVLYKRAKAINVLTPAFKEVLIKQKRVKADKLWIIPNASDFTLSDRVSKTFNRNAFRTELGLHDRFIIIYVGAHGVANHLIQIIETAELLKNTIAHFLLVGDGAEKAFLIAETRRRDLHNVSLIGTVSKADVFKYILAADAGASVLKKTDVFKTVYSNKTFDYFACSKPVLLAIDGVSRDLVEIADAGLFVEPENPKDFAEKILMYLENPALASRHGSNGHAYARKHFNREFLAREYLKNIDKLLEQGCFA</sequence>
<organism evidence="4 5">
    <name type="scientific">Dyadobacter fanqingshengii</name>
    <dbReference type="NCBI Taxonomy" id="2906443"/>
    <lineage>
        <taxon>Bacteria</taxon>
        <taxon>Pseudomonadati</taxon>
        <taxon>Bacteroidota</taxon>
        <taxon>Cytophagia</taxon>
        <taxon>Cytophagales</taxon>
        <taxon>Spirosomataceae</taxon>
        <taxon>Dyadobacter</taxon>
    </lineage>
</organism>
<gene>
    <name evidence="4" type="ORF">LXM24_00385</name>
</gene>
<dbReference type="GO" id="GO:0016758">
    <property type="term" value="F:hexosyltransferase activity"/>
    <property type="evidence" value="ECO:0007669"/>
    <property type="project" value="TreeGrafter"/>
</dbReference>
<dbReference type="EMBL" id="JAJTTA010000001">
    <property type="protein sequence ID" value="MCF0038521.1"/>
    <property type="molecule type" value="Genomic_DNA"/>
</dbReference>
<reference evidence="4" key="1">
    <citation type="submission" date="2021-12" db="EMBL/GenBank/DDBJ databases">
        <title>Novel species in genus Dyadobacter.</title>
        <authorList>
            <person name="Ma C."/>
        </authorList>
    </citation>
    <scope>NUCLEOTIDE SEQUENCE</scope>
    <source>
        <strain evidence="4">CY399</strain>
    </source>
</reference>
<comment type="caution">
    <text evidence="4">The sequence shown here is derived from an EMBL/GenBank/DDBJ whole genome shotgun (WGS) entry which is preliminary data.</text>
</comment>
<feature type="transmembrane region" description="Helical" evidence="1">
    <location>
        <begin position="112"/>
        <end position="132"/>
    </location>
</feature>
<evidence type="ECO:0000313" key="5">
    <source>
        <dbReference type="Proteomes" id="UP001139700"/>
    </source>
</evidence>
<dbReference type="Proteomes" id="UP001139700">
    <property type="component" value="Unassembled WGS sequence"/>
</dbReference>
<name>A0A9X1P477_9BACT</name>
<dbReference type="Gene3D" id="3.40.50.2000">
    <property type="entry name" value="Glycogen Phosphorylase B"/>
    <property type="match status" value="2"/>
</dbReference>
<dbReference type="RefSeq" id="WP_234611041.1">
    <property type="nucleotide sequence ID" value="NZ_CP098806.1"/>
</dbReference>
<dbReference type="Pfam" id="PF00534">
    <property type="entry name" value="Glycos_transf_1"/>
    <property type="match status" value="1"/>
</dbReference>
<dbReference type="CDD" id="cd03794">
    <property type="entry name" value="GT4_WbuB-like"/>
    <property type="match status" value="1"/>
</dbReference>
<keyword evidence="1" id="KW-0812">Transmembrane</keyword>
<protein>
    <submittedName>
        <fullName evidence="4">Glycosyltransferase family 4 protein</fullName>
    </submittedName>
</protein>
<dbReference type="InterPro" id="IPR001296">
    <property type="entry name" value="Glyco_trans_1"/>
</dbReference>
<evidence type="ECO:0000259" key="2">
    <source>
        <dbReference type="Pfam" id="PF00534"/>
    </source>
</evidence>
<proteinExistence type="predicted"/>
<keyword evidence="5" id="KW-1185">Reference proteome</keyword>
<keyword evidence="1" id="KW-0472">Membrane</keyword>
<evidence type="ECO:0000313" key="4">
    <source>
        <dbReference type="EMBL" id="MCF0038521.1"/>
    </source>
</evidence>
<evidence type="ECO:0000259" key="3">
    <source>
        <dbReference type="Pfam" id="PF13579"/>
    </source>
</evidence>
<accession>A0A9X1P477</accession>
<keyword evidence="1" id="KW-1133">Transmembrane helix</keyword>
<feature type="domain" description="Glycosyl transferase family 1" evidence="2">
    <location>
        <begin position="223"/>
        <end position="388"/>
    </location>
</feature>
<dbReference type="SUPFAM" id="SSF53756">
    <property type="entry name" value="UDP-Glycosyltransferase/glycogen phosphorylase"/>
    <property type="match status" value="1"/>
</dbReference>
<dbReference type="InterPro" id="IPR028098">
    <property type="entry name" value="Glyco_trans_4-like_N"/>
</dbReference>
<evidence type="ECO:0000256" key="1">
    <source>
        <dbReference type="SAM" id="Phobius"/>
    </source>
</evidence>
<feature type="transmembrane region" description="Helical" evidence="1">
    <location>
        <begin position="88"/>
        <end position="106"/>
    </location>
</feature>